<comment type="caution">
    <text evidence="1">The sequence shown here is derived from an EMBL/GenBank/DDBJ whole genome shotgun (WGS) entry which is preliminary data.</text>
</comment>
<name>A0AA38NX19_9AGAR</name>
<sequence length="329" mass="33805">MAGAGTETGGVDVAVTAEGAGTAAGLMAKAEVGAEDADVVDAAVAAKGAGSVAGLTVKADVGAEDMDVDVDAKESGGAGEEAGVGAGGVVVVVVEDAAQVGSAARPIAGEGVGVGNVGVAVSVAVADDIGVAVAAEGASDEVVVAGGMGVAVSAKEDCPVSPPVSSGLNRGVTYRRKRKGESNSFKAVTKENINTHCKEDPKTFSPRLEDLLVVLLRDQCQGIPGIQIHRVQSLAQPLNHHTDNGDAIGYLNEREPISSAALVMLMKQKRRRAKCIRKDAGDGFTRRRWVDESIREGLRVGRETSLEGKNGIKQKSALLLHKWFFQVFD</sequence>
<dbReference type="AlphaFoldDB" id="A0AA38NX19"/>
<proteinExistence type="predicted"/>
<keyword evidence="2" id="KW-1185">Reference proteome</keyword>
<dbReference type="Proteomes" id="UP001163846">
    <property type="component" value="Unassembled WGS sequence"/>
</dbReference>
<evidence type="ECO:0000313" key="2">
    <source>
        <dbReference type="Proteomes" id="UP001163846"/>
    </source>
</evidence>
<reference evidence="1" key="1">
    <citation type="submission" date="2022-08" db="EMBL/GenBank/DDBJ databases">
        <authorList>
            <consortium name="DOE Joint Genome Institute"/>
            <person name="Min B."/>
            <person name="Riley R."/>
            <person name="Sierra-Patev S."/>
            <person name="Naranjo-Ortiz M."/>
            <person name="Looney B."/>
            <person name="Konkel Z."/>
            <person name="Slot J.C."/>
            <person name="Sakamoto Y."/>
            <person name="Steenwyk J.L."/>
            <person name="Rokas A."/>
            <person name="Carro J."/>
            <person name="Camarero S."/>
            <person name="Ferreira P."/>
            <person name="Molpeceres G."/>
            <person name="Ruiz-Duenas F.J."/>
            <person name="Serrano A."/>
            <person name="Henrissat B."/>
            <person name="Drula E."/>
            <person name="Hughes K.W."/>
            <person name="Mata J.L."/>
            <person name="Ishikawa N.K."/>
            <person name="Vargas-Isla R."/>
            <person name="Ushijima S."/>
            <person name="Smith C.A."/>
            <person name="Ahrendt S."/>
            <person name="Andreopoulos W."/>
            <person name="He G."/>
            <person name="Labutti K."/>
            <person name="Lipzen A."/>
            <person name="Ng V."/>
            <person name="Sandor L."/>
            <person name="Barry K."/>
            <person name="Martinez A.T."/>
            <person name="Xiao Y."/>
            <person name="Gibbons J.G."/>
            <person name="Terashima K."/>
            <person name="Hibbett D.S."/>
            <person name="Grigoriev I.V."/>
        </authorList>
    </citation>
    <scope>NUCLEOTIDE SEQUENCE</scope>
    <source>
        <strain evidence="1">TFB9207</strain>
    </source>
</reference>
<protein>
    <submittedName>
        <fullName evidence="1">Uncharacterized protein</fullName>
    </submittedName>
</protein>
<accession>A0AA38NX19</accession>
<dbReference type="EMBL" id="MU807037">
    <property type="protein sequence ID" value="KAJ3832219.1"/>
    <property type="molecule type" value="Genomic_DNA"/>
</dbReference>
<evidence type="ECO:0000313" key="1">
    <source>
        <dbReference type="EMBL" id="KAJ3832219.1"/>
    </source>
</evidence>
<organism evidence="1 2">
    <name type="scientific">Lentinula raphanica</name>
    <dbReference type="NCBI Taxonomy" id="153919"/>
    <lineage>
        <taxon>Eukaryota</taxon>
        <taxon>Fungi</taxon>
        <taxon>Dikarya</taxon>
        <taxon>Basidiomycota</taxon>
        <taxon>Agaricomycotina</taxon>
        <taxon>Agaricomycetes</taxon>
        <taxon>Agaricomycetidae</taxon>
        <taxon>Agaricales</taxon>
        <taxon>Marasmiineae</taxon>
        <taxon>Omphalotaceae</taxon>
        <taxon>Lentinula</taxon>
    </lineage>
</organism>
<gene>
    <name evidence="1" type="ORF">F5878DRAFT_646967</name>
</gene>